<keyword evidence="3" id="KW-0418">Kinase</keyword>
<dbReference type="PANTHER" id="PTHR24361">
    <property type="entry name" value="MITOGEN-ACTIVATED KINASE KINASE KINASE"/>
    <property type="match status" value="1"/>
</dbReference>
<comment type="caution">
    <text evidence="3">The sequence shown here is derived from an EMBL/GenBank/DDBJ whole genome shotgun (WGS) entry which is preliminary data.</text>
</comment>
<organism evidence="3 4">
    <name type="scientific">Polyplosphaeria fusca</name>
    <dbReference type="NCBI Taxonomy" id="682080"/>
    <lineage>
        <taxon>Eukaryota</taxon>
        <taxon>Fungi</taxon>
        <taxon>Dikarya</taxon>
        <taxon>Ascomycota</taxon>
        <taxon>Pezizomycotina</taxon>
        <taxon>Dothideomycetes</taxon>
        <taxon>Pleosporomycetidae</taxon>
        <taxon>Pleosporales</taxon>
        <taxon>Tetraplosphaeriaceae</taxon>
        <taxon>Polyplosphaeria</taxon>
    </lineage>
</organism>
<keyword evidence="4" id="KW-1185">Reference proteome</keyword>
<dbReference type="GO" id="GO:0005737">
    <property type="term" value="C:cytoplasm"/>
    <property type="evidence" value="ECO:0007669"/>
    <property type="project" value="TreeGrafter"/>
</dbReference>
<reference evidence="3" key="1">
    <citation type="journal article" date="2020" name="Stud. Mycol.">
        <title>101 Dothideomycetes genomes: a test case for predicting lifestyles and emergence of pathogens.</title>
        <authorList>
            <person name="Haridas S."/>
            <person name="Albert R."/>
            <person name="Binder M."/>
            <person name="Bloem J."/>
            <person name="Labutti K."/>
            <person name="Salamov A."/>
            <person name="Andreopoulos B."/>
            <person name="Baker S."/>
            <person name="Barry K."/>
            <person name="Bills G."/>
            <person name="Bluhm B."/>
            <person name="Cannon C."/>
            <person name="Castanera R."/>
            <person name="Culley D."/>
            <person name="Daum C."/>
            <person name="Ezra D."/>
            <person name="Gonzalez J."/>
            <person name="Henrissat B."/>
            <person name="Kuo A."/>
            <person name="Liang C."/>
            <person name="Lipzen A."/>
            <person name="Lutzoni F."/>
            <person name="Magnuson J."/>
            <person name="Mondo S."/>
            <person name="Nolan M."/>
            <person name="Ohm R."/>
            <person name="Pangilinan J."/>
            <person name="Park H.-J."/>
            <person name="Ramirez L."/>
            <person name="Alfaro M."/>
            <person name="Sun H."/>
            <person name="Tritt A."/>
            <person name="Yoshinaga Y."/>
            <person name="Zwiers L.-H."/>
            <person name="Turgeon B."/>
            <person name="Goodwin S."/>
            <person name="Spatafora J."/>
            <person name="Crous P."/>
            <person name="Grigoriev I."/>
        </authorList>
    </citation>
    <scope>NUCLEOTIDE SEQUENCE</scope>
    <source>
        <strain evidence="3">CBS 125425</strain>
    </source>
</reference>
<dbReference type="GO" id="GO:0005524">
    <property type="term" value="F:ATP binding"/>
    <property type="evidence" value="ECO:0007669"/>
    <property type="project" value="InterPro"/>
</dbReference>
<protein>
    <submittedName>
        <fullName evidence="3">Kinase-like protein</fullName>
    </submittedName>
</protein>
<name>A0A9P4R6E9_9PLEO</name>
<gene>
    <name evidence="3" type="ORF">EJ04DRAFT_574509</name>
</gene>
<evidence type="ECO:0000313" key="4">
    <source>
        <dbReference type="Proteomes" id="UP000799444"/>
    </source>
</evidence>
<dbReference type="AlphaFoldDB" id="A0A9P4R6E9"/>
<accession>A0A9P4R6E9</accession>
<feature type="compositionally biased region" description="Pro residues" evidence="1">
    <location>
        <begin position="364"/>
        <end position="379"/>
    </location>
</feature>
<feature type="region of interest" description="Disordered" evidence="1">
    <location>
        <begin position="395"/>
        <end position="414"/>
    </location>
</feature>
<dbReference type="CDD" id="cd00180">
    <property type="entry name" value="PKc"/>
    <property type="match status" value="1"/>
</dbReference>
<dbReference type="PROSITE" id="PS00108">
    <property type="entry name" value="PROTEIN_KINASE_ST"/>
    <property type="match status" value="1"/>
</dbReference>
<dbReference type="SUPFAM" id="SSF56112">
    <property type="entry name" value="Protein kinase-like (PK-like)"/>
    <property type="match status" value="1"/>
</dbReference>
<dbReference type="OrthoDB" id="310217at2759"/>
<dbReference type="Pfam" id="PF00069">
    <property type="entry name" value="Pkinase"/>
    <property type="match status" value="1"/>
</dbReference>
<dbReference type="EMBL" id="ML996115">
    <property type="protein sequence ID" value="KAF2737554.1"/>
    <property type="molecule type" value="Genomic_DNA"/>
</dbReference>
<evidence type="ECO:0000259" key="2">
    <source>
        <dbReference type="PROSITE" id="PS50011"/>
    </source>
</evidence>
<feature type="region of interest" description="Disordered" evidence="1">
    <location>
        <begin position="345"/>
        <end position="381"/>
    </location>
</feature>
<proteinExistence type="predicted"/>
<dbReference type="InterPro" id="IPR008271">
    <property type="entry name" value="Ser/Thr_kinase_AS"/>
</dbReference>
<dbReference type="Proteomes" id="UP000799444">
    <property type="component" value="Unassembled WGS sequence"/>
</dbReference>
<dbReference type="InterPro" id="IPR011009">
    <property type="entry name" value="Kinase-like_dom_sf"/>
</dbReference>
<dbReference type="Gene3D" id="1.10.510.10">
    <property type="entry name" value="Transferase(Phosphotransferase) domain 1"/>
    <property type="match status" value="1"/>
</dbReference>
<dbReference type="GO" id="GO:0004674">
    <property type="term" value="F:protein serine/threonine kinase activity"/>
    <property type="evidence" value="ECO:0007669"/>
    <property type="project" value="TreeGrafter"/>
</dbReference>
<dbReference type="PROSITE" id="PS50011">
    <property type="entry name" value="PROTEIN_KINASE_DOM"/>
    <property type="match status" value="1"/>
</dbReference>
<dbReference type="Gene3D" id="3.30.200.20">
    <property type="entry name" value="Phosphorylase Kinase, domain 1"/>
    <property type="match status" value="1"/>
</dbReference>
<sequence length="414" mass="47048">MSSTPKMLHLTAEIVKRVYHPGRVLGEGSDGIVQIFHDRKDNSRQIAVKYPIGTKTSSSLMTELAVLQHLQKHQRTHENIVTMLGFDKAWIPHSPAIFMDYCELGDLWHYRLSVSFFEELTLWKLFADMAKGLHFLHAEQPVPILHGDFKPLNILVQRPPGNTEKIVVLPIFKLADFARATPMNRQVIEQTKWKFAGTPEYAPCRAERKNATLAADIWACGATLQFFAFGRNPTVSMRKFRQQHPELDALNDEQIRYHLPFKFRPLTAGPDVQVNELDVSKEYQSPGYSERLNKWYSLCVQPDIDSRITAHELMEAVVPVAESKIKIGLAKRAVEEHQLKLEKLKKPGKSAVAPPEKPTASLLAPPPIAIPPTVPPRPQVPNWMTRKEALRKAMVENAQENGKIPPPLLERRDR</sequence>
<evidence type="ECO:0000313" key="3">
    <source>
        <dbReference type="EMBL" id="KAF2737554.1"/>
    </source>
</evidence>
<feature type="domain" description="Protein kinase" evidence="2">
    <location>
        <begin position="19"/>
        <end position="321"/>
    </location>
</feature>
<dbReference type="InterPro" id="IPR000719">
    <property type="entry name" value="Prot_kinase_dom"/>
</dbReference>
<evidence type="ECO:0000256" key="1">
    <source>
        <dbReference type="SAM" id="MobiDB-lite"/>
    </source>
</evidence>
<dbReference type="InterPro" id="IPR053235">
    <property type="entry name" value="Ser_Thr_kinase"/>
</dbReference>
<keyword evidence="3" id="KW-0808">Transferase</keyword>